<protein>
    <submittedName>
        <fullName evidence="1">Uncharacterized protein</fullName>
    </submittedName>
</protein>
<comment type="caution">
    <text evidence="1">The sequence shown here is derived from an EMBL/GenBank/DDBJ whole genome shotgun (WGS) entry which is preliminary data.</text>
</comment>
<evidence type="ECO:0000313" key="1">
    <source>
        <dbReference type="EMBL" id="KWT91829.1"/>
    </source>
</evidence>
<name>A0ABR5SJX2_9BACT</name>
<organism evidence="1 2">
    <name type="scientific">Candidatus Magnetominusculus xianensis</name>
    <dbReference type="NCBI Taxonomy" id="1748249"/>
    <lineage>
        <taxon>Bacteria</taxon>
        <taxon>Pseudomonadati</taxon>
        <taxon>Nitrospirota</taxon>
        <taxon>Nitrospiria</taxon>
        <taxon>Nitrospirales</taxon>
        <taxon>Nitrospiraceae</taxon>
        <taxon>Candidatus Magnetominusculus</taxon>
    </lineage>
</organism>
<accession>A0ABR5SJX2</accession>
<dbReference type="EMBL" id="LNQR01000028">
    <property type="protein sequence ID" value="KWT91829.1"/>
    <property type="molecule type" value="Genomic_DNA"/>
</dbReference>
<proteinExistence type="predicted"/>
<reference evidence="1 2" key="1">
    <citation type="submission" date="2015-11" db="EMBL/GenBank/DDBJ databases">
        <authorList>
            <person name="Lin W."/>
        </authorList>
    </citation>
    <scope>NUCLEOTIDE SEQUENCE [LARGE SCALE GENOMIC DNA]</scope>
    <source>
        <strain evidence="1 2">HCH-1</strain>
    </source>
</reference>
<dbReference type="Proteomes" id="UP000060487">
    <property type="component" value="Unassembled WGS sequence"/>
</dbReference>
<dbReference type="InterPro" id="IPR056209">
    <property type="entry name" value="SU10_adaptor"/>
</dbReference>
<evidence type="ECO:0000313" key="2">
    <source>
        <dbReference type="Proteomes" id="UP000060487"/>
    </source>
</evidence>
<dbReference type="RefSeq" id="WP_085051257.1">
    <property type="nucleotide sequence ID" value="NZ_LNQR01000028.1"/>
</dbReference>
<keyword evidence="2" id="KW-1185">Reference proteome</keyword>
<gene>
    <name evidence="1" type="ORF">ASN18_0731</name>
</gene>
<sequence>MTLTEIVAATRSMLDDTATPYLWPDEELVVCLNDRLNVMCAETLCITDSTTPQICTVTLTKGLASYALDSRIIAIKRAALQSTGAPLFKTTQDSLFRWYGLWQNFEGTPAYYLLDVQSAHITLHPVPAASDTINLTVYRLPLSEMSTSTPGAEPEIPRRYSRTLINGILALAYEKSGSETLNTESAKTYRELWQKGIDEIKREALVNGSASYSINDLMGVI</sequence>
<dbReference type="Pfam" id="PF24175">
    <property type="entry name" value="SU10_adaptor"/>
    <property type="match status" value="1"/>
</dbReference>